<keyword evidence="3" id="KW-1185">Reference proteome</keyword>
<evidence type="ECO:0000313" key="3">
    <source>
        <dbReference type="Proteomes" id="UP000039046"/>
    </source>
</evidence>
<dbReference type="EMBL" id="CDHN01000001">
    <property type="protein sequence ID" value="CEJ80375.1"/>
    <property type="molecule type" value="Genomic_DNA"/>
</dbReference>
<dbReference type="InterPro" id="IPR003959">
    <property type="entry name" value="ATPase_AAA_core"/>
</dbReference>
<evidence type="ECO:0000313" key="2">
    <source>
        <dbReference type="EMBL" id="CEJ80375.1"/>
    </source>
</evidence>
<dbReference type="GO" id="GO:0003723">
    <property type="term" value="F:RNA binding"/>
    <property type="evidence" value="ECO:0007669"/>
    <property type="project" value="TreeGrafter"/>
</dbReference>
<dbReference type="GO" id="GO:0042254">
    <property type="term" value="P:ribosome biogenesis"/>
    <property type="evidence" value="ECO:0007669"/>
    <property type="project" value="TreeGrafter"/>
</dbReference>
<dbReference type="GO" id="GO:0016887">
    <property type="term" value="F:ATP hydrolysis activity"/>
    <property type="evidence" value="ECO:0007669"/>
    <property type="project" value="InterPro"/>
</dbReference>
<dbReference type="Pfam" id="PF00004">
    <property type="entry name" value="AAA"/>
    <property type="match status" value="1"/>
</dbReference>
<reference evidence="2 3" key="1">
    <citation type="journal article" date="2015" name="Genome Announc.">
        <title>Draft Genome Sequence and Gene Annotation of the Entomopathogenic Fungus Verticillium hemipterigenum.</title>
        <authorList>
            <person name="Horn F."/>
            <person name="Habel A."/>
            <person name="Scharf D.H."/>
            <person name="Dworschak J."/>
            <person name="Brakhage A.A."/>
            <person name="Guthke R."/>
            <person name="Hertweck C."/>
            <person name="Linde J."/>
        </authorList>
    </citation>
    <scope>NUCLEOTIDE SEQUENCE [LARGE SCALE GENOMIC DNA]</scope>
</reference>
<dbReference type="AlphaFoldDB" id="A0A0A1T2P6"/>
<dbReference type="Gene3D" id="3.40.50.300">
    <property type="entry name" value="P-loop containing nucleotide triphosphate hydrolases"/>
    <property type="match status" value="1"/>
</dbReference>
<feature type="domain" description="ATPase AAA-type core" evidence="1">
    <location>
        <begin position="233"/>
        <end position="353"/>
    </location>
</feature>
<protein>
    <recommendedName>
        <fullName evidence="1">ATPase AAA-type core domain-containing protein</fullName>
    </recommendedName>
</protein>
<dbReference type="PANTHER" id="PTHR23077:SF132">
    <property type="entry name" value="ATP-DEPENDENT ZN PROTEASE"/>
    <property type="match status" value="1"/>
</dbReference>
<gene>
    <name evidence="2" type="ORF">VHEMI00560</name>
</gene>
<dbReference type="FunFam" id="3.40.50.300:FF:002838">
    <property type="entry name" value="Uncharacterized ATPase YjoB"/>
    <property type="match status" value="1"/>
</dbReference>
<evidence type="ECO:0000259" key="1">
    <source>
        <dbReference type="Pfam" id="PF00004"/>
    </source>
</evidence>
<dbReference type="PANTHER" id="PTHR23077">
    <property type="entry name" value="AAA-FAMILY ATPASE"/>
    <property type="match status" value="1"/>
</dbReference>
<dbReference type="Proteomes" id="UP000039046">
    <property type="component" value="Unassembled WGS sequence"/>
</dbReference>
<dbReference type="InterPro" id="IPR050168">
    <property type="entry name" value="AAA_ATPase_domain"/>
</dbReference>
<proteinExistence type="predicted"/>
<accession>A0A0A1T2P6</accession>
<dbReference type="GO" id="GO:0005524">
    <property type="term" value="F:ATP binding"/>
    <property type="evidence" value="ECO:0007669"/>
    <property type="project" value="InterPro"/>
</dbReference>
<dbReference type="GO" id="GO:1990275">
    <property type="term" value="F:preribosome binding"/>
    <property type="evidence" value="ECO:0007669"/>
    <property type="project" value="TreeGrafter"/>
</dbReference>
<dbReference type="OrthoDB" id="2115716at2759"/>
<dbReference type="CDD" id="cd19481">
    <property type="entry name" value="RecA-like_protease"/>
    <property type="match status" value="1"/>
</dbReference>
<sequence>MSSTSPTYGGDQFSQQSAHNATTEFFNRNDGHRTDTTTALTKVLQNQYPQLSLSVVNTYTANLTGFAAAGKASMIQIQDEAPDLPKSLQEKMYLPSPRRLDGGSGILAVSYQFAKFRYTWEKYDFIVYVADVFQEPYNVTAKFFILSARESDANALIRAVGQWNSQLHGEILIFEGGRWMTSKELFQSVMKASWDAVILDKEMKKALIEDHLSFFRSEATYKRLKVPWKRGIIYHGPPGNGKTISIKAMMHMLYEESTEIPTLYVRSLRSFYGPEDSVKQIFQQARRFAPCYLVFEDLDTIVSDEVRSYFLNEVDGLKSNDGIFMIGSTNHLDRLDPGISQRPSRFDRKYFFPDPNYKERVAYCEFWQKKLAGNKDIDFPDNLCEAIANITDRFSFAYMQEAFVAALLAIARASTGTDEMTQKMGVLTVELKDDWIGVIGKSEDNDSLDDNVLWVEIQKQIEILRQGMAVDPEK</sequence>
<organism evidence="2 3">
    <name type="scientific">[Torrubiella] hemipterigena</name>
    <dbReference type="NCBI Taxonomy" id="1531966"/>
    <lineage>
        <taxon>Eukaryota</taxon>
        <taxon>Fungi</taxon>
        <taxon>Dikarya</taxon>
        <taxon>Ascomycota</taxon>
        <taxon>Pezizomycotina</taxon>
        <taxon>Sordariomycetes</taxon>
        <taxon>Hypocreomycetidae</taxon>
        <taxon>Hypocreales</taxon>
        <taxon>Clavicipitaceae</taxon>
        <taxon>Clavicipitaceae incertae sedis</taxon>
        <taxon>'Torrubiella' clade</taxon>
    </lineage>
</organism>
<dbReference type="InterPro" id="IPR027417">
    <property type="entry name" value="P-loop_NTPase"/>
</dbReference>
<dbReference type="HOGENOM" id="CLU_025506_1_0_1"/>
<dbReference type="STRING" id="1531966.A0A0A1T2P6"/>
<dbReference type="SUPFAM" id="SSF52540">
    <property type="entry name" value="P-loop containing nucleoside triphosphate hydrolases"/>
    <property type="match status" value="1"/>
</dbReference>
<dbReference type="GO" id="GO:0005634">
    <property type="term" value="C:nucleus"/>
    <property type="evidence" value="ECO:0007669"/>
    <property type="project" value="TreeGrafter"/>
</dbReference>
<name>A0A0A1T2P6_9HYPO</name>